<gene>
    <name evidence="1" type="ORF">BCV72DRAFT_218416</name>
</gene>
<proteinExistence type="predicted"/>
<dbReference type="Proteomes" id="UP000242414">
    <property type="component" value="Unassembled WGS sequence"/>
</dbReference>
<dbReference type="InterPro" id="IPR038279">
    <property type="entry name" value="Ndc10_dom2_sf"/>
</dbReference>
<feature type="non-terminal residue" evidence="1">
    <location>
        <position position="1"/>
    </location>
</feature>
<reference evidence="1" key="1">
    <citation type="journal article" date="2016" name="Proc. Natl. Acad. Sci. U.S.A.">
        <title>Lipid metabolic changes in an early divergent fungus govern the establishment of a mutualistic symbiosis with endobacteria.</title>
        <authorList>
            <person name="Lastovetsky O.A."/>
            <person name="Gaspar M.L."/>
            <person name="Mondo S.J."/>
            <person name="LaButti K.M."/>
            <person name="Sandor L."/>
            <person name="Grigoriev I.V."/>
            <person name="Henry S.A."/>
            <person name="Pawlowska T.E."/>
        </authorList>
    </citation>
    <scope>NUCLEOTIDE SEQUENCE [LARGE SCALE GENOMIC DNA]</scope>
    <source>
        <strain evidence="1">ATCC 52814</strain>
    </source>
</reference>
<dbReference type="Gene3D" id="1.10.443.20">
    <property type="entry name" value="Centromere DNA-binding protein complex CBF3 subunit, domain 2"/>
    <property type="match status" value="1"/>
</dbReference>
<dbReference type="EMBL" id="KV922255">
    <property type="protein sequence ID" value="ORE00833.1"/>
    <property type="molecule type" value="Genomic_DNA"/>
</dbReference>
<organism evidence="1">
    <name type="scientific">Rhizopus microsporus var. microsporus</name>
    <dbReference type="NCBI Taxonomy" id="86635"/>
    <lineage>
        <taxon>Eukaryota</taxon>
        <taxon>Fungi</taxon>
        <taxon>Fungi incertae sedis</taxon>
        <taxon>Mucoromycota</taxon>
        <taxon>Mucoromycotina</taxon>
        <taxon>Mucoromycetes</taxon>
        <taxon>Mucorales</taxon>
        <taxon>Mucorineae</taxon>
        <taxon>Rhizopodaceae</taxon>
        <taxon>Rhizopus</taxon>
    </lineage>
</organism>
<dbReference type="GO" id="GO:0003677">
    <property type="term" value="F:DNA binding"/>
    <property type="evidence" value="ECO:0007669"/>
    <property type="project" value="InterPro"/>
</dbReference>
<dbReference type="VEuPathDB" id="FungiDB:BCV72DRAFT_218416"/>
<protein>
    <submittedName>
        <fullName evidence="1">Uncharacterized protein</fullName>
    </submittedName>
</protein>
<sequence>ILCRSQIVFGMQFADLFSLVLGNQGISECIALVVTITFGKTNQYDKIEYGSSVQHHDAEVCFISALAKNLFSRLHSEKRKTTRRKPH</sequence>
<accession>A0A1X0QM50</accession>
<evidence type="ECO:0000313" key="1">
    <source>
        <dbReference type="EMBL" id="ORE00833.1"/>
    </source>
</evidence>
<name>A0A1X0QM50_RHIZD</name>
<dbReference type="AlphaFoldDB" id="A0A1X0QM50"/>